<feature type="domain" description="Transcriptional repressor PaaX-like C-terminal" evidence="2">
    <location>
        <begin position="157"/>
        <end position="238"/>
    </location>
</feature>
<dbReference type="SUPFAM" id="SSF46785">
    <property type="entry name" value="Winged helix' DNA-binding domain"/>
    <property type="match status" value="1"/>
</dbReference>
<evidence type="ECO:0000313" key="3">
    <source>
        <dbReference type="EMBL" id="MDK3075627.1"/>
    </source>
</evidence>
<dbReference type="Gene3D" id="1.10.10.10">
    <property type="entry name" value="Winged helix-like DNA-binding domain superfamily/Winged helix DNA-binding domain"/>
    <property type="match status" value="1"/>
</dbReference>
<dbReference type="Proteomes" id="UP001227126">
    <property type="component" value="Unassembled WGS sequence"/>
</dbReference>
<accession>A0ABT7FKK3</accession>
<dbReference type="RefSeq" id="WP_284487549.1">
    <property type="nucleotide sequence ID" value="NZ_JASNJE010000044.1"/>
</dbReference>
<protein>
    <submittedName>
        <fullName evidence="3">PaaX family transcriptional regulator C-terminal domain-containing protein</fullName>
    </submittedName>
</protein>
<feature type="domain" description="Transcriptional repressor PaaX-like N-terminal" evidence="1">
    <location>
        <begin position="20"/>
        <end position="86"/>
    </location>
</feature>
<evidence type="ECO:0000259" key="1">
    <source>
        <dbReference type="Pfam" id="PF07848"/>
    </source>
</evidence>
<dbReference type="InterPro" id="IPR013225">
    <property type="entry name" value="PaaX_C"/>
</dbReference>
<gene>
    <name evidence="3" type="ORF">QO034_21400</name>
</gene>
<dbReference type="InterPro" id="IPR011965">
    <property type="entry name" value="PaaX_trns_reg"/>
</dbReference>
<keyword evidence="4" id="KW-1185">Reference proteome</keyword>
<organism evidence="3 4">
    <name type="scientific">Sedimentitalea xiamensis</name>
    <dbReference type="NCBI Taxonomy" id="3050037"/>
    <lineage>
        <taxon>Bacteria</taxon>
        <taxon>Pseudomonadati</taxon>
        <taxon>Pseudomonadota</taxon>
        <taxon>Alphaproteobacteria</taxon>
        <taxon>Rhodobacterales</taxon>
        <taxon>Paracoccaceae</taxon>
        <taxon>Sedimentitalea</taxon>
    </lineage>
</organism>
<dbReference type="InterPro" id="IPR012906">
    <property type="entry name" value="PaaX-like_N"/>
</dbReference>
<dbReference type="Gene3D" id="1.20.58.1460">
    <property type="match status" value="1"/>
</dbReference>
<evidence type="ECO:0000313" key="4">
    <source>
        <dbReference type="Proteomes" id="UP001227126"/>
    </source>
</evidence>
<dbReference type="Pfam" id="PF07848">
    <property type="entry name" value="PaaX"/>
    <property type="match status" value="1"/>
</dbReference>
<evidence type="ECO:0000259" key="2">
    <source>
        <dbReference type="Pfam" id="PF08223"/>
    </source>
</evidence>
<proteinExistence type="predicted"/>
<comment type="caution">
    <text evidence="3">The sequence shown here is derived from an EMBL/GenBank/DDBJ whole genome shotgun (WGS) entry which is preliminary data.</text>
</comment>
<reference evidence="3 4" key="1">
    <citation type="submission" date="2023-05" db="EMBL/GenBank/DDBJ databases">
        <title>Sedimentitalea sp. nov. JM2-8.</title>
        <authorList>
            <person name="Huang J."/>
        </authorList>
    </citation>
    <scope>NUCLEOTIDE SEQUENCE [LARGE SCALE GENOMIC DNA]</scope>
    <source>
        <strain evidence="3 4">JM2-8</strain>
    </source>
</reference>
<name>A0ABT7FKK3_9RHOB</name>
<dbReference type="PANTHER" id="PTHR30319:SF1">
    <property type="entry name" value="TRANSCRIPTIONAL REPRESSOR PAAX"/>
    <property type="match status" value="1"/>
</dbReference>
<dbReference type="PANTHER" id="PTHR30319">
    <property type="entry name" value="PHENYLACETIC ACID REGULATOR-RELATED TRANSCRIPTIONAL REPRESSOR"/>
    <property type="match status" value="1"/>
</dbReference>
<dbReference type="EMBL" id="JASNJE010000044">
    <property type="protein sequence ID" value="MDK3075627.1"/>
    <property type="molecule type" value="Genomic_DNA"/>
</dbReference>
<dbReference type="PIRSF" id="PIRSF020623">
    <property type="entry name" value="PaaX"/>
    <property type="match status" value="1"/>
</dbReference>
<dbReference type="InterPro" id="IPR036388">
    <property type="entry name" value="WH-like_DNA-bd_sf"/>
</dbReference>
<dbReference type="InterPro" id="IPR036390">
    <property type="entry name" value="WH_DNA-bd_sf"/>
</dbReference>
<sequence>MDPLAPLIAALHSEGRLRVWSLVITVFGDLVQHRGGEISTARLRLLLGRIGVEQGTLRTALSRLSGDGWVAGERSGRTSHYRLTPQGVARFAPATTRIYAPPRREPVLRWAAIVSLAENGASHVRICPADEAEDTGDCCIVGDLATVSARYRAHALSAEHRAALVALAADLAALRQPICNPLDAAAARVLLIHRWRRIILRYPEVAVDLMPGDSPLKDPRAGVAKAYAALSPATEAWLDGSMEGEGSMPLCAEETPLRFGSTRQA</sequence>
<dbReference type="Pfam" id="PF08223">
    <property type="entry name" value="PaaX_C"/>
    <property type="match status" value="1"/>
</dbReference>